<organism evidence="1 2">
    <name type="scientific">Clostridium neuense</name>
    <dbReference type="NCBI Taxonomy" id="1728934"/>
    <lineage>
        <taxon>Bacteria</taxon>
        <taxon>Bacillati</taxon>
        <taxon>Bacillota</taxon>
        <taxon>Clostridia</taxon>
        <taxon>Eubacteriales</taxon>
        <taxon>Clostridiaceae</taxon>
        <taxon>Clostridium</taxon>
    </lineage>
</organism>
<proteinExistence type="predicted"/>
<accession>A0ABW8TGV0</accession>
<gene>
    <name evidence="1" type="ORF">ACJDT4_06940</name>
</gene>
<dbReference type="EMBL" id="JBJIAA010000005">
    <property type="protein sequence ID" value="MFL0250154.1"/>
    <property type="molecule type" value="Genomic_DNA"/>
</dbReference>
<comment type="caution">
    <text evidence="1">The sequence shown here is derived from an EMBL/GenBank/DDBJ whole genome shotgun (WGS) entry which is preliminary data.</text>
</comment>
<name>A0ABW8TGV0_9CLOT</name>
<sequence length="98" mass="11211">MGFFKGEKIYRVEVTKECPVMGINKLYVSGSYLPSVESLKKGKFGFIPVGIKGWVIKQYGKEYFLPDKGQEGLDLFMPALQEDTLISYNKVKEYCKKI</sequence>
<dbReference type="RefSeq" id="WP_406786824.1">
    <property type="nucleotide sequence ID" value="NZ_JBJIAA010000005.1"/>
</dbReference>
<evidence type="ECO:0000313" key="2">
    <source>
        <dbReference type="Proteomes" id="UP001623592"/>
    </source>
</evidence>
<evidence type="ECO:0000313" key="1">
    <source>
        <dbReference type="EMBL" id="MFL0250154.1"/>
    </source>
</evidence>
<reference evidence="1 2" key="1">
    <citation type="submission" date="2024-11" db="EMBL/GenBank/DDBJ databases">
        <authorList>
            <person name="Heng Y.C."/>
            <person name="Lim A.C.H."/>
            <person name="Lee J.K.Y."/>
            <person name="Kittelmann S."/>
        </authorList>
    </citation>
    <scope>NUCLEOTIDE SEQUENCE [LARGE SCALE GENOMIC DNA]</scope>
    <source>
        <strain evidence="1 2">WILCCON 0114</strain>
    </source>
</reference>
<keyword evidence="2" id="KW-1185">Reference proteome</keyword>
<dbReference type="Proteomes" id="UP001623592">
    <property type="component" value="Unassembled WGS sequence"/>
</dbReference>
<protein>
    <submittedName>
        <fullName evidence="1">Uncharacterized protein</fullName>
    </submittedName>
</protein>